<dbReference type="Gene3D" id="1.10.600.10">
    <property type="entry name" value="Farnesyl Diphosphate Synthase"/>
    <property type="match status" value="1"/>
</dbReference>
<dbReference type="SUPFAM" id="SSF48576">
    <property type="entry name" value="Terpenoid synthases"/>
    <property type="match status" value="1"/>
</dbReference>
<name>A0A221V4I9_9FLAO</name>
<dbReference type="GO" id="GO:0004311">
    <property type="term" value="F:geranylgeranyl diphosphate synthase activity"/>
    <property type="evidence" value="ECO:0007669"/>
    <property type="project" value="InterPro"/>
</dbReference>
<dbReference type="EC" id="2.5.1.32" evidence="2"/>
<dbReference type="Proteomes" id="UP000204551">
    <property type="component" value="Chromosome"/>
</dbReference>
<evidence type="ECO:0000313" key="2">
    <source>
        <dbReference type="EMBL" id="ASO08308.1"/>
    </source>
</evidence>
<dbReference type="EMBL" id="CP022515">
    <property type="protein sequence ID" value="ASO08308.1"/>
    <property type="molecule type" value="Genomic_DNA"/>
</dbReference>
<dbReference type="KEGG" id="aalg:AREALGSMS7_04933"/>
<accession>A0A221V4I9</accession>
<dbReference type="InterPro" id="IPR033904">
    <property type="entry name" value="Trans_IPPS_HH"/>
</dbReference>
<keyword evidence="1 2" id="KW-0808">Transferase</keyword>
<dbReference type="InterPro" id="IPR019845">
    <property type="entry name" value="Squalene/phytoene_synthase_CS"/>
</dbReference>
<proteinExistence type="predicted"/>
<protein>
    <submittedName>
        <fullName evidence="2">15-cis-phytoene synthase</fullName>
        <ecNumber evidence="2">2.5.1.32</ecNumber>
    </submittedName>
</protein>
<dbReference type="GO" id="GO:0051996">
    <property type="term" value="F:squalene synthase [NAD(P)H] activity"/>
    <property type="evidence" value="ECO:0007669"/>
    <property type="project" value="InterPro"/>
</dbReference>
<dbReference type="InterPro" id="IPR044843">
    <property type="entry name" value="Trans_IPPS_bact-type"/>
</dbReference>
<dbReference type="PANTHER" id="PTHR31480">
    <property type="entry name" value="BIFUNCTIONAL LYCOPENE CYCLASE/PHYTOENE SYNTHASE"/>
    <property type="match status" value="1"/>
</dbReference>
<dbReference type="PROSITE" id="PS01045">
    <property type="entry name" value="SQUALEN_PHYTOEN_SYN_2"/>
    <property type="match status" value="1"/>
</dbReference>
<dbReference type="SFLD" id="SFLDG01018">
    <property type="entry name" value="Squalene/Phytoene_Synthase_Lik"/>
    <property type="match status" value="1"/>
</dbReference>
<dbReference type="STRING" id="616991.GCA_000733925_03110"/>
<evidence type="ECO:0000256" key="1">
    <source>
        <dbReference type="ARBA" id="ARBA00022679"/>
    </source>
</evidence>
<dbReference type="SFLD" id="SFLDG01212">
    <property type="entry name" value="Phytoene_synthase_like"/>
    <property type="match status" value="1"/>
</dbReference>
<dbReference type="InterPro" id="IPR002060">
    <property type="entry name" value="Squ/phyt_synthse"/>
</dbReference>
<dbReference type="AlphaFoldDB" id="A0A221V4I9"/>
<sequence length="291" mass="33781">MKSIFDAVSQACSKLVTQHYSTSFSLATKMLAPSIRGDIYNIYGFVRFADEIVDSFHDYDKLFLLNKFEEDLQDALEQKISLNPILNSFQHTFHKYGIPLHLVTSFLKSMRMDLEKRIRLTESQYQEYIFGSADVVGLMCLMVFVKGDEIAYEKLKTSAMALGSAFQKVNFLRDLKNDFEDLNRTYFPNTNLQNLTEEAKNKIVDEIKANFKLGYSGIIQLPREAKFGVYTAYRYYFKLLKKLQDTPSSKIMCSRIRVSNPQKFRLLVKSYINYKLKLVTSVPLKLGRFKN</sequence>
<gene>
    <name evidence="2" type="ORF">AREALGSMS7_04933</name>
</gene>
<evidence type="ECO:0000313" key="3">
    <source>
        <dbReference type="Proteomes" id="UP000204551"/>
    </source>
</evidence>
<reference evidence="2 3" key="1">
    <citation type="submission" date="2017-07" db="EMBL/GenBank/DDBJ databases">
        <title>Genome Sequence of Arenibacter algicola Strain SMS7 Isolated from a culture of the Diatom Skeletonema marinoi.</title>
        <authorList>
            <person name="Topel M."/>
            <person name="Pinder M.I.M."/>
            <person name="Johansson O.N."/>
            <person name="Kourtchenko O."/>
            <person name="Godhe A."/>
            <person name="Clarke A.K."/>
        </authorList>
    </citation>
    <scope>NUCLEOTIDE SEQUENCE [LARGE SCALE GENOMIC DNA]</scope>
    <source>
        <strain evidence="2 3">SMS7</strain>
    </source>
</reference>
<dbReference type="CDD" id="cd00683">
    <property type="entry name" value="Trans_IPPS_HH"/>
    <property type="match status" value="1"/>
</dbReference>
<dbReference type="RefSeq" id="WP_093980378.1">
    <property type="nucleotide sequence ID" value="NZ_CP022515.1"/>
</dbReference>
<dbReference type="Pfam" id="PF00494">
    <property type="entry name" value="SQS_PSY"/>
    <property type="match status" value="1"/>
</dbReference>
<dbReference type="SFLD" id="SFLDS00005">
    <property type="entry name" value="Isoprenoid_Synthase_Type_I"/>
    <property type="match status" value="1"/>
</dbReference>
<dbReference type="GO" id="GO:0016117">
    <property type="term" value="P:carotenoid biosynthetic process"/>
    <property type="evidence" value="ECO:0007669"/>
    <property type="project" value="UniProtKB-ARBA"/>
</dbReference>
<dbReference type="InterPro" id="IPR008949">
    <property type="entry name" value="Isoprenoid_synthase_dom_sf"/>
</dbReference>
<dbReference type="eggNOG" id="COG1562">
    <property type="taxonomic scope" value="Bacteria"/>
</dbReference>
<organism evidence="2 3">
    <name type="scientific">Arenibacter algicola</name>
    <dbReference type="NCBI Taxonomy" id="616991"/>
    <lineage>
        <taxon>Bacteria</taxon>
        <taxon>Pseudomonadati</taxon>
        <taxon>Bacteroidota</taxon>
        <taxon>Flavobacteriia</taxon>
        <taxon>Flavobacteriales</taxon>
        <taxon>Flavobacteriaceae</taxon>
        <taxon>Arenibacter</taxon>
    </lineage>
</organism>